<dbReference type="EMBL" id="JAHHGZ010000033">
    <property type="protein sequence ID" value="MBW4670623.1"/>
    <property type="molecule type" value="Genomic_DNA"/>
</dbReference>
<name>A0A951QRK1_9CYAN</name>
<reference evidence="1" key="1">
    <citation type="submission" date="2021-05" db="EMBL/GenBank/DDBJ databases">
        <authorList>
            <person name="Pietrasiak N."/>
            <person name="Ward R."/>
            <person name="Stajich J.E."/>
            <person name="Kurbessoian T."/>
        </authorList>
    </citation>
    <scope>NUCLEOTIDE SEQUENCE</scope>
    <source>
        <strain evidence="1">GSE-NOS-MK-12-04C</strain>
    </source>
</reference>
<evidence type="ECO:0000313" key="2">
    <source>
        <dbReference type="Proteomes" id="UP000729701"/>
    </source>
</evidence>
<dbReference type="AlphaFoldDB" id="A0A951QRK1"/>
<comment type="caution">
    <text evidence="1">The sequence shown here is derived from an EMBL/GenBank/DDBJ whole genome shotgun (WGS) entry which is preliminary data.</text>
</comment>
<accession>A0A951QRK1</accession>
<organism evidence="1 2">
    <name type="scientific">Cyanomargarita calcarea GSE-NOS-MK-12-04C</name>
    <dbReference type="NCBI Taxonomy" id="2839659"/>
    <lineage>
        <taxon>Bacteria</taxon>
        <taxon>Bacillati</taxon>
        <taxon>Cyanobacteriota</taxon>
        <taxon>Cyanophyceae</taxon>
        <taxon>Nostocales</taxon>
        <taxon>Cyanomargaritaceae</taxon>
        <taxon>Cyanomargarita</taxon>
    </lineage>
</organism>
<sequence>MTYKAPMYKKVEIQYGIVVKRMVDRIIISGKMSRQDHKLLTSMVLASGDINDTDRRQINRIFDYIQTGQLKLIDW</sequence>
<reference evidence="1" key="2">
    <citation type="journal article" date="2022" name="Microbiol. Resour. Announc.">
        <title>Metagenome Sequencing to Explore Phylogenomics of Terrestrial Cyanobacteria.</title>
        <authorList>
            <person name="Ward R.D."/>
            <person name="Stajich J.E."/>
            <person name="Johansen J.R."/>
            <person name="Huntemann M."/>
            <person name="Clum A."/>
            <person name="Foster B."/>
            <person name="Foster B."/>
            <person name="Roux S."/>
            <person name="Palaniappan K."/>
            <person name="Varghese N."/>
            <person name="Mukherjee S."/>
            <person name="Reddy T.B.K."/>
            <person name="Daum C."/>
            <person name="Copeland A."/>
            <person name="Chen I.A."/>
            <person name="Ivanova N.N."/>
            <person name="Kyrpides N.C."/>
            <person name="Shapiro N."/>
            <person name="Eloe-Fadrosh E.A."/>
            <person name="Pietrasiak N."/>
        </authorList>
    </citation>
    <scope>NUCLEOTIDE SEQUENCE</scope>
    <source>
        <strain evidence="1">GSE-NOS-MK-12-04C</strain>
    </source>
</reference>
<protein>
    <submittedName>
        <fullName evidence="1">Uncharacterized protein</fullName>
    </submittedName>
</protein>
<dbReference type="Proteomes" id="UP000729701">
    <property type="component" value="Unassembled WGS sequence"/>
</dbReference>
<gene>
    <name evidence="1" type="ORF">KME60_25190</name>
</gene>
<evidence type="ECO:0000313" key="1">
    <source>
        <dbReference type="EMBL" id="MBW4670623.1"/>
    </source>
</evidence>
<proteinExistence type="predicted"/>